<sequence>MSFIPCLFRAPKQDCEGKVPNPMQTLPLVSWTEPNTLLTSALQSKHGLKAALHASSMHALFGPFLNCHRMKWWPIADDSLCLPYKLHRRHLTMVKGSHIARPFVLK</sequence>
<keyword evidence="2" id="KW-1185">Reference proteome</keyword>
<reference evidence="1 2" key="1">
    <citation type="submission" date="2021-06" db="EMBL/GenBank/DDBJ databases">
        <title>Caerostris extrusa draft genome.</title>
        <authorList>
            <person name="Kono N."/>
            <person name="Arakawa K."/>
        </authorList>
    </citation>
    <scope>NUCLEOTIDE SEQUENCE [LARGE SCALE GENOMIC DNA]</scope>
</reference>
<proteinExistence type="predicted"/>
<accession>A0AAV4RKN2</accession>
<dbReference type="AlphaFoldDB" id="A0AAV4RKN2"/>
<dbReference type="Proteomes" id="UP001054945">
    <property type="component" value="Unassembled WGS sequence"/>
</dbReference>
<protein>
    <submittedName>
        <fullName evidence="1">Uncharacterized protein</fullName>
    </submittedName>
</protein>
<evidence type="ECO:0000313" key="1">
    <source>
        <dbReference type="EMBL" id="GIY21451.1"/>
    </source>
</evidence>
<comment type="caution">
    <text evidence="1">The sequence shown here is derived from an EMBL/GenBank/DDBJ whole genome shotgun (WGS) entry which is preliminary data.</text>
</comment>
<organism evidence="1 2">
    <name type="scientific">Caerostris extrusa</name>
    <name type="common">Bark spider</name>
    <name type="synonym">Caerostris bankana</name>
    <dbReference type="NCBI Taxonomy" id="172846"/>
    <lineage>
        <taxon>Eukaryota</taxon>
        <taxon>Metazoa</taxon>
        <taxon>Ecdysozoa</taxon>
        <taxon>Arthropoda</taxon>
        <taxon>Chelicerata</taxon>
        <taxon>Arachnida</taxon>
        <taxon>Araneae</taxon>
        <taxon>Araneomorphae</taxon>
        <taxon>Entelegynae</taxon>
        <taxon>Araneoidea</taxon>
        <taxon>Araneidae</taxon>
        <taxon>Caerostris</taxon>
    </lineage>
</organism>
<name>A0AAV4RKN2_CAEEX</name>
<dbReference type="EMBL" id="BPLR01008021">
    <property type="protein sequence ID" value="GIY21451.1"/>
    <property type="molecule type" value="Genomic_DNA"/>
</dbReference>
<gene>
    <name evidence="1" type="ORF">CEXT_3881</name>
</gene>
<evidence type="ECO:0000313" key="2">
    <source>
        <dbReference type="Proteomes" id="UP001054945"/>
    </source>
</evidence>